<dbReference type="GO" id="GO:0003677">
    <property type="term" value="F:DNA binding"/>
    <property type="evidence" value="ECO:0007669"/>
    <property type="project" value="UniProtKB-KW"/>
</dbReference>
<gene>
    <name evidence="4" type="ORF">HPBE_LOCUS25573</name>
</gene>
<feature type="domain" description="Homeobox" evidence="3">
    <location>
        <begin position="2"/>
        <end position="32"/>
    </location>
</feature>
<evidence type="ECO:0000313" key="4">
    <source>
        <dbReference type="EMBL" id="VDP52195.1"/>
    </source>
</evidence>
<proteinExistence type="predicted"/>
<dbReference type="InterPro" id="IPR009057">
    <property type="entry name" value="Homeodomain-like_sf"/>
</dbReference>
<protein>
    <recommendedName>
        <fullName evidence="3">Homeobox domain-containing protein</fullName>
    </recommendedName>
</protein>
<name>A0A3P8F9G2_HELPZ</name>
<dbReference type="EMBL" id="UZAH01038150">
    <property type="protein sequence ID" value="VDP52195.1"/>
    <property type="molecule type" value="Genomic_DNA"/>
</dbReference>
<dbReference type="Pfam" id="PF00046">
    <property type="entry name" value="Homeodomain"/>
    <property type="match status" value="1"/>
</dbReference>
<dbReference type="Gene3D" id="1.10.10.60">
    <property type="entry name" value="Homeodomain-like"/>
    <property type="match status" value="1"/>
</dbReference>
<evidence type="ECO:0000259" key="3">
    <source>
        <dbReference type="Pfam" id="PF00046"/>
    </source>
</evidence>
<dbReference type="OrthoDB" id="6159439at2759"/>
<comment type="subcellular location">
    <subcellularLocation>
        <location evidence="1 2">Nucleus</location>
    </subcellularLocation>
</comment>
<evidence type="ECO:0000256" key="2">
    <source>
        <dbReference type="RuleBase" id="RU000682"/>
    </source>
</evidence>
<keyword evidence="2" id="KW-0371">Homeobox</keyword>
<keyword evidence="2" id="KW-0539">Nucleus</keyword>
<dbReference type="AlphaFoldDB" id="A0A3P8F9G2"/>
<dbReference type="CDD" id="cd00086">
    <property type="entry name" value="homeodomain"/>
    <property type="match status" value="1"/>
</dbReference>
<organism evidence="4">
    <name type="scientific">Heligmosomoides polygyrus</name>
    <name type="common">Parasitic roundworm</name>
    <dbReference type="NCBI Taxonomy" id="6339"/>
    <lineage>
        <taxon>Eukaryota</taxon>
        <taxon>Metazoa</taxon>
        <taxon>Ecdysozoa</taxon>
        <taxon>Nematoda</taxon>
        <taxon>Chromadorea</taxon>
        <taxon>Rhabditida</taxon>
        <taxon>Rhabditina</taxon>
        <taxon>Rhabditomorpha</taxon>
        <taxon>Strongyloidea</taxon>
        <taxon>Heligmosomidae</taxon>
        <taxon>Heligmosomoides</taxon>
    </lineage>
</organism>
<dbReference type="SUPFAM" id="SSF46689">
    <property type="entry name" value="Homeodomain-like"/>
    <property type="match status" value="1"/>
</dbReference>
<dbReference type="InterPro" id="IPR001356">
    <property type="entry name" value="HD"/>
</dbReference>
<accession>A0A3P8F9G2</accession>
<sequence>MQGLEKRFETQRYLSTPERIELANALNLSETQNGQTHLRFEWLEKKTPKKQMVSIAKKLLYADVESEALPGLIHV</sequence>
<dbReference type="GO" id="GO:0005634">
    <property type="term" value="C:nucleus"/>
    <property type="evidence" value="ECO:0007669"/>
    <property type="project" value="UniProtKB-SubCell"/>
</dbReference>
<keyword evidence="2" id="KW-0238">DNA-binding</keyword>
<reference evidence="4" key="1">
    <citation type="submission" date="2018-11" db="EMBL/GenBank/DDBJ databases">
        <authorList>
            <consortium name="Pathogen Informatics"/>
        </authorList>
    </citation>
    <scope>NUCLEOTIDE SEQUENCE [LARGE SCALE GENOMIC DNA]</scope>
</reference>
<evidence type="ECO:0000256" key="1">
    <source>
        <dbReference type="ARBA" id="ARBA00004123"/>
    </source>
</evidence>